<feature type="compositionally biased region" description="Basic and acidic residues" evidence="1">
    <location>
        <begin position="101"/>
        <end position="111"/>
    </location>
</feature>
<evidence type="ECO:0000313" key="3">
    <source>
        <dbReference type="Proteomes" id="UP000053477"/>
    </source>
</evidence>
<proteinExistence type="predicted"/>
<sequence>MTDTLQELAHSGRVASAQSTYDDVRAYGTLTPARVAEWLDEWEKAIPVTEADRDDPTWWEGLESQVACLRSQYASLELDTDLRNAIARIFQQLNSLPFSDQEKGKAKEIEPKAAGSTPSRKRPPRTPAKPTDLSERVPVARALDPAAPSRPPKKVGAGQAARPYRILLYGSKCAECGGKDCYGIDGIQKCMPCASRKSTCTRTAQGENTELTRDGLQRLPVPYVDVRKGRSNAIRVLLEAVRRAYQRTGGTAVAAAEPFHTGTLLELARWAEGKTVEDVRIAYRDLEGPGQSHYGPVLASAEPCGALAPAASVEVVVPTRQEADAARARERAETDADPQHGLGDHDTIVITSARKKGKSRRRSQKGTSGNGRRAAKVCRPLSPSPTPTDSTFSDPGWTQEHEANSMRRSPGPLESTAPSRSPGSPSPTLSTSPPPGPPSPMLSTSPPPTDPRAALPSGLEYLEHPYVIECRALGDQDLTWSGRVMARVRNPSPTPFVDLPRAERLILASAAGGYDPDGLFHATATNIRFHRILSEAAAALQSQGTKRSPSPSASEPQPRKRRREL</sequence>
<feature type="compositionally biased region" description="Low complexity" evidence="1">
    <location>
        <begin position="415"/>
        <end position="431"/>
    </location>
</feature>
<dbReference type="InParanoid" id="A0A0H2R3N3"/>
<name>A0A0H2R3N3_9AGAM</name>
<feature type="compositionally biased region" description="Basic and acidic residues" evidence="1">
    <location>
        <begin position="321"/>
        <end position="347"/>
    </location>
</feature>
<dbReference type="EMBL" id="KQ086252">
    <property type="protein sequence ID" value="KLO05942.1"/>
    <property type="molecule type" value="Genomic_DNA"/>
</dbReference>
<feature type="compositionally biased region" description="Pro residues" evidence="1">
    <location>
        <begin position="432"/>
        <end position="450"/>
    </location>
</feature>
<accession>A0A0H2R3N3</accession>
<feature type="compositionally biased region" description="Basic residues" evidence="1">
    <location>
        <begin position="353"/>
        <end position="364"/>
    </location>
</feature>
<feature type="region of interest" description="Disordered" evidence="1">
    <location>
        <begin position="321"/>
        <end position="456"/>
    </location>
</feature>
<feature type="region of interest" description="Disordered" evidence="1">
    <location>
        <begin position="101"/>
        <end position="157"/>
    </location>
</feature>
<reference evidence="2 3" key="1">
    <citation type="submission" date="2015-04" db="EMBL/GenBank/DDBJ databases">
        <title>Complete genome sequence of Schizopora paradoxa KUC8140, a cosmopolitan wood degrader in East Asia.</title>
        <authorList>
            <consortium name="DOE Joint Genome Institute"/>
            <person name="Min B."/>
            <person name="Park H."/>
            <person name="Jang Y."/>
            <person name="Kim J.-J."/>
            <person name="Kim K.H."/>
            <person name="Pangilinan J."/>
            <person name="Lipzen A."/>
            <person name="Riley R."/>
            <person name="Grigoriev I.V."/>
            <person name="Spatafora J.W."/>
            <person name="Choi I.-G."/>
        </authorList>
    </citation>
    <scope>NUCLEOTIDE SEQUENCE [LARGE SCALE GENOMIC DNA]</scope>
    <source>
        <strain evidence="2 3">KUC8140</strain>
    </source>
</reference>
<organism evidence="2 3">
    <name type="scientific">Schizopora paradoxa</name>
    <dbReference type="NCBI Taxonomy" id="27342"/>
    <lineage>
        <taxon>Eukaryota</taxon>
        <taxon>Fungi</taxon>
        <taxon>Dikarya</taxon>
        <taxon>Basidiomycota</taxon>
        <taxon>Agaricomycotina</taxon>
        <taxon>Agaricomycetes</taxon>
        <taxon>Hymenochaetales</taxon>
        <taxon>Schizoporaceae</taxon>
        <taxon>Schizopora</taxon>
    </lineage>
</organism>
<feature type="compositionally biased region" description="Polar residues" evidence="1">
    <location>
        <begin position="540"/>
        <end position="555"/>
    </location>
</feature>
<feature type="region of interest" description="Disordered" evidence="1">
    <location>
        <begin position="538"/>
        <end position="565"/>
    </location>
</feature>
<evidence type="ECO:0000313" key="2">
    <source>
        <dbReference type="EMBL" id="KLO05942.1"/>
    </source>
</evidence>
<protein>
    <submittedName>
        <fullName evidence="2">Uncharacterized protein</fullName>
    </submittedName>
</protein>
<dbReference type="Proteomes" id="UP000053477">
    <property type="component" value="Unassembled WGS sequence"/>
</dbReference>
<dbReference type="AlphaFoldDB" id="A0A0H2R3N3"/>
<evidence type="ECO:0000256" key="1">
    <source>
        <dbReference type="SAM" id="MobiDB-lite"/>
    </source>
</evidence>
<gene>
    <name evidence="2" type="ORF">SCHPADRAFT_946501</name>
</gene>
<keyword evidence="3" id="KW-1185">Reference proteome</keyword>